<accession>A0ABV6KJI1</accession>
<sequence length="180" mass="20413">MHFVRQISTKFFKMIAGFLKGMLNSTTMNPSLRTIYVDADACPVKSEIVEICKQHNVEMVFVSSYAHTLTLPQVAKVVTVDNEKEAVDLYLMNKVRKGDVCVTQDHALASILLSKGVLALSPRGVVYQEDTILQMLDARYLSQKQRRMGEKTKGPKPFRQVDRLKFIEQFAKILTEKEGT</sequence>
<dbReference type="Pfam" id="PF02639">
    <property type="entry name" value="DUF188"/>
    <property type="match status" value="1"/>
</dbReference>
<dbReference type="InterPro" id="IPR003791">
    <property type="entry name" value="UPF0178"/>
</dbReference>
<dbReference type="EMBL" id="JBHLUX010000094">
    <property type="protein sequence ID" value="MFC0473484.1"/>
    <property type="molecule type" value="Genomic_DNA"/>
</dbReference>
<protein>
    <recommendedName>
        <fullName evidence="2">UPF0178 protein ACFFHM_23980</fullName>
    </recommendedName>
</protein>
<dbReference type="NCBIfam" id="NF001095">
    <property type="entry name" value="PRK00124.1"/>
    <property type="match status" value="1"/>
</dbReference>
<reference evidence="3 4" key="1">
    <citation type="submission" date="2024-09" db="EMBL/GenBank/DDBJ databases">
        <authorList>
            <person name="Sun Q."/>
            <person name="Mori K."/>
        </authorList>
    </citation>
    <scope>NUCLEOTIDE SEQUENCE [LARGE SCALE GENOMIC DNA]</scope>
    <source>
        <strain evidence="3 4">NCAIM B.02610</strain>
    </source>
</reference>
<dbReference type="PANTHER" id="PTHR35146:SF1">
    <property type="entry name" value="UPF0178 PROTEIN YAII"/>
    <property type="match status" value="1"/>
</dbReference>
<proteinExistence type="inferred from homology"/>
<dbReference type="PANTHER" id="PTHR35146">
    <property type="entry name" value="UPF0178 PROTEIN YAII"/>
    <property type="match status" value="1"/>
</dbReference>
<organism evidence="3 4">
    <name type="scientific">Halalkalibacter kiskunsagensis</name>
    <dbReference type="NCBI Taxonomy" id="1548599"/>
    <lineage>
        <taxon>Bacteria</taxon>
        <taxon>Bacillati</taxon>
        <taxon>Bacillota</taxon>
        <taxon>Bacilli</taxon>
        <taxon>Bacillales</taxon>
        <taxon>Bacillaceae</taxon>
        <taxon>Halalkalibacter</taxon>
    </lineage>
</organism>
<evidence type="ECO:0000256" key="2">
    <source>
        <dbReference type="HAMAP-Rule" id="MF_00489"/>
    </source>
</evidence>
<dbReference type="RefSeq" id="WP_335961955.1">
    <property type="nucleotide sequence ID" value="NZ_JAXBLX010000022.1"/>
</dbReference>
<evidence type="ECO:0000313" key="4">
    <source>
        <dbReference type="Proteomes" id="UP001589838"/>
    </source>
</evidence>
<evidence type="ECO:0000313" key="3">
    <source>
        <dbReference type="EMBL" id="MFC0473484.1"/>
    </source>
</evidence>
<gene>
    <name evidence="3" type="ORF">ACFFHM_23980</name>
</gene>
<evidence type="ECO:0000256" key="1">
    <source>
        <dbReference type="ARBA" id="ARBA00008522"/>
    </source>
</evidence>
<dbReference type="HAMAP" id="MF_00489">
    <property type="entry name" value="UPF0178"/>
    <property type="match status" value="1"/>
</dbReference>
<name>A0ABV6KJI1_9BACI</name>
<comment type="caution">
    <text evidence="3">The sequence shown here is derived from an EMBL/GenBank/DDBJ whole genome shotgun (WGS) entry which is preliminary data.</text>
</comment>
<comment type="similarity">
    <text evidence="1 2">Belongs to the UPF0178 family.</text>
</comment>
<dbReference type="Proteomes" id="UP001589838">
    <property type="component" value="Unassembled WGS sequence"/>
</dbReference>
<keyword evidence="4" id="KW-1185">Reference proteome</keyword>